<feature type="domain" description="PAS" evidence="7">
    <location>
        <begin position="168"/>
        <end position="212"/>
    </location>
</feature>
<evidence type="ECO:0000256" key="2">
    <source>
        <dbReference type="ARBA" id="ARBA00012438"/>
    </source>
</evidence>
<reference evidence="9 10" key="1">
    <citation type="submission" date="2023-10" db="EMBL/GenBank/DDBJ databases">
        <title>Surface-active antibiotics is a multifunctional adaptation for post-fire microbes.</title>
        <authorList>
            <person name="Liu M.D."/>
            <person name="Du Y."/>
            <person name="Koupaei S.K."/>
            <person name="Kim N.R."/>
            <person name="Zhang W."/>
            <person name="Traxler M.F."/>
        </authorList>
    </citation>
    <scope>NUCLEOTIDE SEQUENCE [LARGE SCALE GENOMIC DNA]</scope>
    <source>
        <strain evidence="9 10">F3</strain>
    </source>
</reference>
<dbReference type="InterPro" id="IPR005467">
    <property type="entry name" value="His_kinase_dom"/>
</dbReference>
<dbReference type="PROSITE" id="PS50109">
    <property type="entry name" value="HIS_KIN"/>
    <property type="match status" value="1"/>
</dbReference>
<dbReference type="Gene3D" id="3.30.450.20">
    <property type="entry name" value="PAS domain"/>
    <property type="match status" value="3"/>
</dbReference>
<dbReference type="InterPro" id="IPR036097">
    <property type="entry name" value="HisK_dim/P_sf"/>
</dbReference>
<dbReference type="SMART" id="SM00388">
    <property type="entry name" value="HisKA"/>
    <property type="match status" value="1"/>
</dbReference>
<dbReference type="NCBIfam" id="TIGR00229">
    <property type="entry name" value="sensory_box"/>
    <property type="match status" value="2"/>
</dbReference>
<dbReference type="Gene3D" id="2.10.70.100">
    <property type="match status" value="1"/>
</dbReference>
<dbReference type="InterPro" id="IPR013655">
    <property type="entry name" value="PAS_fold_3"/>
</dbReference>
<evidence type="ECO:0000256" key="4">
    <source>
        <dbReference type="ARBA" id="ARBA00022679"/>
    </source>
</evidence>
<feature type="domain" description="Histidine kinase" evidence="6">
    <location>
        <begin position="902"/>
        <end position="1114"/>
    </location>
</feature>
<dbReference type="PANTHER" id="PTHR43304">
    <property type="entry name" value="PHYTOCHROME-LIKE PROTEIN CPH1"/>
    <property type="match status" value="1"/>
</dbReference>
<dbReference type="RefSeq" id="WP_317015304.1">
    <property type="nucleotide sequence ID" value="NZ_CP136511.1"/>
</dbReference>
<dbReference type="InterPro" id="IPR003018">
    <property type="entry name" value="GAF"/>
</dbReference>
<dbReference type="SMART" id="SM00387">
    <property type="entry name" value="HATPase_c"/>
    <property type="match status" value="1"/>
</dbReference>
<evidence type="ECO:0000259" key="7">
    <source>
        <dbReference type="PROSITE" id="PS50112"/>
    </source>
</evidence>
<keyword evidence="10" id="KW-1185">Reference proteome</keyword>
<dbReference type="InterPro" id="IPR036890">
    <property type="entry name" value="HATPase_C_sf"/>
</dbReference>
<dbReference type="InterPro" id="IPR000700">
    <property type="entry name" value="PAS-assoc_C"/>
</dbReference>
<evidence type="ECO:0000313" key="10">
    <source>
        <dbReference type="Proteomes" id="UP001302652"/>
    </source>
</evidence>
<dbReference type="Proteomes" id="UP001302652">
    <property type="component" value="Chromosome 3"/>
</dbReference>
<comment type="catalytic activity">
    <reaction evidence="1">
        <text>ATP + protein L-histidine = ADP + protein N-phospho-L-histidine.</text>
        <dbReference type="EC" id="2.7.13.3"/>
    </reaction>
</comment>
<proteinExistence type="predicted"/>
<dbReference type="SUPFAM" id="SSF55781">
    <property type="entry name" value="GAF domain-like"/>
    <property type="match status" value="3"/>
</dbReference>
<dbReference type="InterPro" id="IPR029016">
    <property type="entry name" value="GAF-like_dom_sf"/>
</dbReference>
<feature type="domain" description="PAC" evidence="8">
    <location>
        <begin position="244"/>
        <end position="293"/>
    </location>
</feature>
<dbReference type="Gene3D" id="3.30.565.10">
    <property type="entry name" value="Histidine kinase-like ATPase, C-terminal domain"/>
    <property type="match status" value="1"/>
</dbReference>
<dbReference type="EC" id="2.7.13.3" evidence="2"/>
<dbReference type="SUPFAM" id="SSF47384">
    <property type="entry name" value="Homodimeric domain of signal transducing histidine kinase"/>
    <property type="match status" value="1"/>
</dbReference>
<dbReference type="PRINTS" id="PR00344">
    <property type="entry name" value="BCTRLSENSOR"/>
</dbReference>
<gene>
    <name evidence="9" type="ORF">RW095_06820</name>
</gene>
<evidence type="ECO:0000256" key="1">
    <source>
        <dbReference type="ARBA" id="ARBA00000085"/>
    </source>
</evidence>
<dbReference type="SMART" id="SM00086">
    <property type="entry name" value="PAC"/>
    <property type="match status" value="3"/>
</dbReference>
<protein>
    <recommendedName>
        <fullName evidence="2">histidine kinase</fullName>
        <ecNumber evidence="2">2.7.13.3</ecNumber>
    </recommendedName>
</protein>
<dbReference type="PANTHER" id="PTHR43304:SF1">
    <property type="entry name" value="PAC DOMAIN-CONTAINING PROTEIN"/>
    <property type="match status" value="1"/>
</dbReference>
<dbReference type="InterPro" id="IPR035965">
    <property type="entry name" value="PAS-like_dom_sf"/>
</dbReference>
<dbReference type="Pfam" id="PF13185">
    <property type="entry name" value="GAF_2"/>
    <property type="match status" value="1"/>
</dbReference>
<dbReference type="SUPFAM" id="SSF55785">
    <property type="entry name" value="PYP-like sensor domain (PAS domain)"/>
    <property type="match status" value="3"/>
</dbReference>
<dbReference type="Pfam" id="PF08447">
    <property type="entry name" value="PAS_3"/>
    <property type="match status" value="1"/>
</dbReference>
<accession>A0ABZ0E8Y8</accession>
<dbReference type="EMBL" id="CP136511">
    <property type="protein sequence ID" value="WOD13684.1"/>
    <property type="molecule type" value="Genomic_DNA"/>
</dbReference>
<keyword evidence="4" id="KW-0808">Transferase</keyword>
<feature type="domain" description="PAS" evidence="7">
    <location>
        <begin position="599"/>
        <end position="667"/>
    </location>
</feature>
<dbReference type="SMART" id="SM00091">
    <property type="entry name" value="PAS"/>
    <property type="match status" value="3"/>
</dbReference>
<dbReference type="InterPro" id="IPR000014">
    <property type="entry name" value="PAS"/>
</dbReference>
<evidence type="ECO:0000259" key="8">
    <source>
        <dbReference type="PROSITE" id="PS50113"/>
    </source>
</evidence>
<evidence type="ECO:0000256" key="5">
    <source>
        <dbReference type="ARBA" id="ARBA00022777"/>
    </source>
</evidence>
<dbReference type="PROSITE" id="PS50112">
    <property type="entry name" value="PAS"/>
    <property type="match status" value="2"/>
</dbReference>
<keyword evidence="5" id="KW-0418">Kinase</keyword>
<dbReference type="PROSITE" id="PS50113">
    <property type="entry name" value="PAC"/>
    <property type="match status" value="2"/>
</dbReference>
<dbReference type="Gene3D" id="1.10.287.130">
    <property type="match status" value="1"/>
</dbReference>
<dbReference type="InterPro" id="IPR001610">
    <property type="entry name" value="PAC"/>
</dbReference>
<evidence type="ECO:0000256" key="3">
    <source>
        <dbReference type="ARBA" id="ARBA00022553"/>
    </source>
</evidence>
<evidence type="ECO:0000313" key="9">
    <source>
        <dbReference type="EMBL" id="WOD13684.1"/>
    </source>
</evidence>
<dbReference type="Pfam" id="PF01590">
    <property type="entry name" value="GAF"/>
    <property type="match status" value="2"/>
</dbReference>
<dbReference type="SMART" id="SM00065">
    <property type="entry name" value="GAF"/>
    <property type="match status" value="3"/>
</dbReference>
<dbReference type="InterPro" id="IPR052162">
    <property type="entry name" value="Sensor_kinase/Photoreceptor"/>
</dbReference>
<dbReference type="InterPro" id="IPR004358">
    <property type="entry name" value="Sig_transdc_His_kin-like_C"/>
</dbReference>
<dbReference type="Gene3D" id="3.30.450.40">
    <property type="match status" value="3"/>
</dbReference>
<dbReference type="Pfam" id="PF02518">
    <property type="entry name" value="HATPase_c"/>
    <property type="match status" value="1"/>
</dbReference>
<dbReference type="Pfam" id="PF13426">
    <property type="entry name" value="PAS_9"/>
    <property type="match status" value="2"/>
</dbReference>
<feature type="domain" description="PAC" evidence="8">
    <location>
        <begin position="370"/>
        <end position="422"/>
    </location>
</feature>
<dbReference type="InterPro" id="IPR003594">
    <property type="entry name" value="HATPase_dom"/>
</dbReference>
<evidence type="ECO:0000259" key="6">
    <source>
        <dbReference type="PROSITE" id="PS50109"/>
    </source>
</evidence>
<dbReference type="CDD" id="cd00130">
    <property type="entry name" value="PAS"/>
    <property type="match status" value="3"/>
</dbReference>
<dbReference type="SUPFAM" id="SSF55874">
    <property type="entry name" value="ATPase domain of HSP90 chaperone/DNA topoisomerase II/histidine kinase"/>
    <property type="match status" value="1"/>
</dbReference>
<organism evidence="9 10">
    <name type="scientific">Paraburkholderia kirstenboschensis</name>
    <dbReference type="NCBI Taxonomy" id="1245436"/>
    <lineage>
        <taxon>Bacteria</taxon>
        <taxon>Pseudomonadati</taxon>
        <taxon>Pseudomonadota</taxon>
        <taxon>Betaproteobacteria</taxon>
        <taxon>Burkholderiales</taxon>
        <taxon>Burkholderiaceae</taxon>
        <taxon>Paraburkholderia</taxon>
    </lineage>
</organism>
<keyword evidence="3" id="KW-0597">Phosphoprotein</keyword>
<sequence>MIKVSQAVSGELVPEKLIESLLRTAIEHAGADRGLLIVPRDGELLIQAEAKTSGSSVAVILQETRASADTLPESVVRYAARTGEIVILDDTSVPGPHSTDQYIGAQIVNSVLCLPLIKQGALVALLYLENRLAPGVFTPGRISVLKVIASQAAISLENSSLYHELQKREAEIRRLVDANIVGIIFWDRGGQIIEANDAFLRMVGYEREDLVSGGLRWTDLTPREWLEQQQEQNSQQLRRTGSLPAYEKEYFHKDGSRVPILIGVAAFDSECERGVGFVVDIRERKRAEEELRRSREYLAEAQKVSHTGSWAWSPISNDILYWSDECYRVMGHDPAKGPPPFEQLVEDVCQDDRPRVLESWGKAVREGSDWETEYRLGNFDTGVRTIRSVGHPIHDRSGQVVEYIGTVIDVTEQKRAQKEREEHLWFLECMDRINRAMQRTNEVDGMTRGVLEEALAIFDCDRAWLLYPCDPDAPTCRAVMEHTHPDYPGAFALDQELPVDARTAEFLRDVLHAPGAVVDPDIPQEIRERFNVLSMIAIAVHSRGDRPYLFGLHQCSHLRSWTTMERRLFEEIGRRLEDALTSALAHRNLLASEDALRTSEERFRTLVDHATDAIFLYDEDGTVLDVNRQACDTLGYTRDELIGMHVCQFDRDITPEKIQWIAQRLREDGSVTFNGRRRRKDGSLFPVEVRARAFDRGGRLFAIALASDITDRRRREQRQLAQFSVTGTLSEAGSLEEAARRILREMCEALEWDGGAFWSVDPEAGVLVHVQAWPSASSGAVSGTGGSGMRLPGRVWSSGAPVWIPDMALDREFQRAESAANGGFCAALAFPIMFKSDVLGVIEFFNREVRDADSELLQMMTTVGCQVGQFIERTRAEDALRHAREELARASRMATVAELSASIAHEINQPLQAVVAHGQACRRWLAATPPDIGKARLSAEAIVRDGYATADVISRIRALFKRTPLAKVELDINELILQVCTLMADDIHGNVISLETQLAPDVPTIKADAVQIQQVIVNLVRNAIEASAMIERKKRLVIRSRRDGDNVVVDVRDEGTGLANLETIFEPFTTTKETGMGMGLAICRSIVEAHAGRIWVVPNEGRGVTFSFSLPTEISL</sequence>
<dbReference type="InterPro" id="IPR003661">
    <property type="entry name" value="HisK_dim/P_dom"/>
</dbReference>
<name>A0ABZ0E8Y8_9BURK</name>